<keyword evidence="3" id="KW-1185">Reference proteome</keyword>
<feature type="transmembrane region" description="Helical" evidence="1">
    <location>
        <begin position="195"/>
        <end position="220"/>
    </location>
</feature>
<evidence type="ECO:0000256" key="1">
    <source>
        <dbReference type="SAM" id="Phobius"/>
    </source>
</evidence>
<feature type="transmembrane region" description="Helical" evidence="1">
    <location>
        <begin position="241"/>
        <end position="262"/>
    </location>
</feature>
<keyword evidence="1" id="KW-1133">Transmembrane helix</keyword>
<feature type="transmembrane region" description="Helical" evidence="1">
    <location>
        <begin position="282"/>
        <end position="301"/>
    </location>
</feature>
<sequence>MNQPSPAIVAQSSVRRLPRWPLLLLCAAYVLAGFVGRDPLKNTDVATFGTMLELLAGTTSWWDPTLMGQPEPGVLLPFWLGAAALALAPSWVDPAFAARIPFMLLLATALACTWYGVYYLARAPGAQPVAFAFGGEARPADYARALADGGLLALLACLGLAQLSHETSPALVQLGCAALAFFGLAALPYRVGQSLAALAFGLFGLALSGAPSVAVLLGLGGAATCLIERGEDAPLAERRRAALWVLLLTLATAALAFALDLWHWRIALPAAQWSTWRSLSRLLLWFTWPVWPLALWTLWRWRSQLLGGRPQRHFAIPLWFLLVLLGGTLVAPPSDRALLLGLPAMAALAAFALPTFGRSMGALIDWFTLLFFSSCAIAIWVIWISLQTGVPAKPAANVFKLAPGFAPVFSPIAVVLALVATGVWIWLVRWRVGRHPSAIWKSLVLPAGGTALCWFLLMTLGLPTLNYARSYAPLVRLVQAQMQGPQGCVEIHGFTRAQIAAFRFHGGMDLRPATDQPSACPWLLVHSDATSTLRATIGAQPWTLVGSVRRPADKDEDMLLFRR</sequence>
<feature type="transmembrane region" description="Helical" evidence="1">
    <location>
        <begin position="170"/>
        <end position="189"/>
    </location>
</feature>
<evidence type="ECO:0000313" key="2">
    <source>
        <dbReference type="EMBL" id="RCW70256.1"/>
    </source>
</evidence>
<keyword evidence="1" id="KW-0812">Transmembrane</keyword>
<dbReference type="EMBL" id="QPJK01000005">
    <property type="protein sequence ID" value="RCW70256.1"/>
    <property type="molecule type" value="Genomic_DNA"/>
</dbReference>
<dbReference type="GO" id="GO:0016740">
    <property type="term" value="F:transferase activity"/>
    <property type="evidence" value="ECO:0007669"/>
    <property type="project" value="UniProtKB-KW"/>
</dbReference>
<feature type="transmembrane region" description="Helical" evidence="1">
    <location>
        <begin position="74"/>
        <end position="92"/>
    </location>
</feature>
<name>A0A368XSV8_9BURK</name>
<feature type="transmembrane region" description="Helical" evidence="1">
    <location>
        <begin position="20"/>
        <end position="36"/>
    </location>
</feature>
<feature type="transmembrane region" description="Helical" evidence="1">
    <location>
        <begin position="363"/>
        <end position="384"/>
    </location>
</feature>
<dbReference type="RefSeq" id="WP_114469213.1">
    <property type="nucleotide sequence ID" value="NZ_QPJK01000005.1"/>
</dbReference>
<keyword evidence="1" id="KW-0472">Membrane</keyword>
<comment type="caution">
    <text evidence="2">The sequence shown here is derived from an EMBL/GenBank/DDBJ whole genome shotgun (WGS) entry which is preliminary data.</text>
</comment>
<dbReference type="AlphaFoldDB" id="A0A368XSV8"/>
<gene>
    <name evidence="2" type="ORF">DES41_105197</name>
</gene>
<dbReference type="OrthoDB" id="8556356at2"/>
<keyword evidence="2" id="KW-0808">Transferase</keyword>
<protein>
    <submittedName>
        <fullName evidence="2">4-amino-4-deoxy-L-arabinose transferase-like glycosyltransferase</fullName>
    </submittedName>
</protein>
<accession>A0A368XSV8</accession>
<feature type="transmembrane region" description="Helical" evidence="1">
    <location>
        <begin position="337"/>
        <end position="356"/>
    </location>
</feature>
<feature type="transmembrane region" description="Helical" evidence="1">
    <location>
        <begin position="439"/>
        <end position="462"/>
    </location>
</feature>
<proteinExistence type="predicted"/>
<reference evidence="2 3" key="1">
    <citation type="submission" date="2018-07" db="EMBL/GenBank/DDBJ databases">
        <title>Genomic Encyclopedia of Type Strains, Phase IV (KMG-IV): sequencing the most valuable type-strain genomes for metagenomic binning, comparative biology and taxonomic classification.</title>
        <authorList>
            <person name="Goeker M."/>
        </authorList>
    </citation>
    <scope>NUCLEOTIDE SEQUENCE [LARGE SCALE GENOMIC DNA]</scope>
    <source>
        <strain evidence="2 3">DSM 21634</strain>
    </source>
</reference>
<organism evidence="2 3">
    <name type="scientific">Pseudorhodoferax soli</name>
    <dbReference type="NCBI Taxonomy" id="545864"/>
    <lineage>
        <taxon>Bacteria</taxon>
        <taxon>Pseudomonadati</taxon>
        <taxon>Pseudomonadota</taxon>
        <taxon>Betaproteobacteria</taxon>
        <taxon>Burkholderiales</taxon>
        <taxon>Comamonadaceae</taxon>
    </lineage>
</organism>
<evidence type="ECO:0000313" key="3">
    <source>
        <dbReference type="Proteomes" id="UP000252884"/>
    </source>
</evidence>
<feature type="transmembrane region" description="Helical" evidence="1">
    <location>
        <begin position="104"/>
        <end position="122"/>
    </location>
</feature>
<dbReference type="Proteomes" id="UP000252884">
    <property type="component" value="Unassembled WGS sequence"/>
</dbReference>
<feature type="transmembrane region" description="Helical" evidence="1">
    <location>
        <begin position="404"/>
        <end position="427"/>
    </location>
</feature>
<feature type="transmembrane region" description="Helical" evidence="1">
    <location>
        <begin position="142"/>
        <end position="163"/>
    </location>
</feature>
<feature type="transmembrane region" description="Helical" evidence="1">
    <location>
        <begin position="313"/>
        <end position="331"/>
    </location>
</feature>